<evidence type="ECO:0000313" key="1">
    <source>
        <dbReference type="EMBL" id="OXV08401.1"/>
    </source>
</evidence>
<keyword evidence="2" id="KW-1185">Reference proteome</keyword>
<reference evidence="1 2" key="1">
    <citation type="journal article" date="2015" name="Environ. Microbiol.">
        <title>Metagenome sequence of Elaphomyces granulatus from sporocarp tissue reveals Ascomycota ectomycorrhizal fingerprints of genome expansion and a Proteobacteria-rich microbiome.</title>
        <authorList>
            <person name="Quandt C.A."/>
            <person name="Kohler A."/>
            <person name="Hesse C.N."/>
            <person name="Sharpton T.J."/>
            <person name="Martin F."/>
            <person name="Spatafora J.W."/>
        </authorList>
    </citation>
    <scope>NUCLEOTIDE SEQUENCE [LARGE SCALE GENOMIC DNA]</scope>
    <source>
        <strain evidence="1 2">OSC145934</strain>
    </source>
</reference>
<dbReference type="EMBL" id="NPHW01004134">
    <property type="protein sequence ID" value="OXV08401.1"/>
    <property type="molecule type" value="Genomic_DNA"/>
</dbReference>
<accession>A0A232LW48</accession>
<dbReference type="AlphaFoldDB" id="A0A232LW48"/>
<name>A0A232LW48_9EURO</name>
<evidence type="ECO:0000313" key="2">
    <source>
        <dbReference type="Proteomes" id="UP000243515"/>
    </source>
</evidence>
<dbReference type="OrthoDB" id="1262810at2759"/>
<sequence>MPQLSESPASARAGARELVKNIAKDHGCPGEDFFNQMFDNIRREVEEAMLRNDKIIGPSVGQGSL</sequence>
<protein>
    <submittedName>
        <fullName evidence="1">Uncharacterized protein</fullName>
    </submittedName>
</protein>
<organism evidence="1 2">
    <name type="scientific">Elaphomyces granulatus</name>
    <dbReference type="NCBI Taxonomy" id="519963"/>
    <lineage>
        <taxon>Eukaryota</taxon>
        <taxon>Fungi</taxon>
        <taxon>Dikarya</taxon>
        <taxon>Ascomycota</taxon>
        <taxon>Pezizomycotina</taxon>
        <taxon>Eurotiomycetes</taxon>
        <taxon>Eurotiomycetidae</taxon>
        <taxon>Eurotiales</taxon>
        <taxon>Elaphomycetaceae</taxon>
        <taxon>Elaphomyces</taxon>
    </lineage>
</organism>
<gene>
    <name evidence="1" type="ORF">Egran_03834</name>
</gene>
<comment type="caution">
    <text evidence="1">The sequence shown here is derived from an EMBL/GenBank/DDBJ whole genome shotgun (WGS) entry which is preliminary data.</text>
</comment>
<proteinExistence type="predicted"/>
<dbReference type="Proteomes" id="UP000243515">
    <property type="component" value="Unassembled WGS sequence"/>
</dbReference>